<evidence type="ECO:0000256" key="1">
    <source>
        <dbReference type="ARBA" id="ARBA00006479"/>
    </source>
</evidence>
<dbReference type="PANTHER" id="PTHR18964:SF173">
    <property type="entry name" value="GLUCOKINASE"/>
    <property type="match status" value="1"/>
</dbReference>
<dbReference type="InterPro" id="IPR012318">
    <property type="entry name" value="HTH_CRP"/>
</dbReference>
<proteinExistence type="inferred from homology"/>
<feature type="domain" description="HTH crp-type" evidence="3">
    <location>
        <begin position="16"/>
        <end position="65"/>
    </location>
</feature>
<dbReference type="Proteomes" id="UP001595867">
    <property type="component" value="Unassembled WGS sequence"/>
</dbReference>
<keyword evidence="5" id="KW-1185">Reference proteome</keyword>
<dbReference type="InterPro" id="IPR049874">
    <property type="entry name" value="ROK_cs"/>
</dbReference>
<dbReference type="SUPFAM" id="SSF46785">
    <property type="entry name" value="Winged helix' DNA-binding domain"/>
    <property type="match status" value="1"/>
</dbReference>
<dbReference type="Gene3D" id="1.10.10.10">
    <property type="entry name" value="Winged helix-like DNA-binding domain superfamily/Winged helix DNA-binding domain"/>
    <property type="match status" value="1"/>
</dbReference>
<evidence type="ECO:0000313" key="4">
    <source>
        <dbReference type="EMBL" id="MFC4072456.1"/>
    </source>
</evidence>
<organism evidence="4 5">
    <name type="scientific">Actinoplanes subglobosus</name>
    <dbReference type="NCBI Taxonomy" id="1547892"/>
    <lineage>
        <taxon>Bacteria</taxon>
        <taxon>Bacillati</taxon>
        <taxon>Actinomycetota</taxon>
        <taxon>Actinomycetes</taxon>
        <taxon>Micromonosporales</taxon>
        <taxon>Micromonosporaceae</taxon>
        <taxon>Actinoplanes</taxon>
    </lineage>
</organism>
<comment type="caution">
    <text evidence="4">The sequence shown here is derived from an EMBL/GenBank/DDBJ whole genome shotgun (WGS) entry which is preliminary data.</text>
</comment>
<reference evidence="5" key="1">
    <citation type="journal article" date="2019" name="Int. J. Syst. Evol. Microbiol.">
        <title>The Global Catalogue of Microorganisms (GCM) 10K type strain sequencing project: providing services to taxonomists for standard genome sequencing and annotation.</title>
        <authorList>
            <consortium name="The Broad Institute Genomics Platform"/>
            <consortium name="The Broad Institute Genome Sequencing Center for Infectious Disease"/>
            <person name="Wu L."/>
            <person name="Ma J."/>
        </authorList>
    </citation>
    <scope>NUCLEOTIDE SEQUENCE [LARGE SCALE GENOMIC DNA]</scope>
    <source>
        <strain evidence="5">TBRC 5832</strain>
    </source>
</reference>
<comment type="similarity">
    <text evidence="1">Belongs to the ROK (NagC/XylR) family.</text>
</comment>
<evidence type="ECO:0000313" key="5">
    <source>
        <dbReference type="Proteomes" id="UP001595867"/>
    </source>
</evidence>
<evidence type="ECO:0000256" key="2">
    <source>
        <dbReference type="SAM" id="MobiDB-lite"/>
    </source>
</evidence>
<feature type="region of interest" description="Disordered" evidence="2">
    <location>
        <begin position="134"/>
        <end position="154"/>
    </location>
</feature>
<dbReference type="Pfam" id="PF00480">
    <property type="entry name" value="ROK"/>
    <property type="match status" value="1"/>
</dbReference>
<dbReference type="PANTHER" id="PTHR18964">
    <property type="entry name" value="ROK (REPRESSOR, ORF, KINASE) FAMILY"/>
    <property type="match status" value="1"/>
</dbReference>
<dbReference type="InterPro" id="IPR000600">
    <property type="entry name" value="ROK"/>
</dbReference>
<dbReference type="InterPro" id="IPR036390">
    <property type="entry name" value="WH_DNA-bd_sf"/>
</dbReference>
<evidence type="ECO:0000259" key="3">
    <source>
        <dbReference type="SMART" id="SM00419"/>
    </source>
</evidence>
<sequence length="392" mass="40635">MHLAFLRDYHEAQVLALARTRPTIERGTVAEVTGLTPQAVSKVLARLLDEGVIAAAGVRRAALGKPAAVYRLVPESRWAVGAHVTRRNLRLVLTDLAGDIHARATTPLPPDFTPGQLLTRLTAGVTALIGERGLSVPDRSPTGAPGASAAGADRAGGAGGVRLLAGVGIGMIGPLDQATGTVRDAHRLRHWHDIALADLAGQALGLPVVVDKDVTAAVTAEAWRRGAEFRDAALIMVESGVGAGLWLGGAAHRGAHTNAGEFGHAVVQLDGPPCVCGRRGCLEAVHDAAADPAEAARVLGVGVVNLLQTLDLGHVVLAGADLLRHGELYRTAVEEAVRTQVPRADWLTVEVTLTSLGTDVIAAGAAMQVLNSRYGLPDPAVLRFRGQPPGRG</sequence>
<dbReference type="SUPFAM" id="SSF53067">
    <property type="entry name" value="Actin-like ATPase domain"/>
    <property type="match status" value="1"/>
</dbReference>
<dbReference type="EMBL" id="JBHSBL010000037">
    <property type="protein sequence ID" value="MFC4072456.1"/>
    <property type="molecule type" value="Genomic_DNA"/>
</dbReference>
<dbReference type="InterPro" id="IPR036388">
    <property type="entry name" value="WH-like_DNA-bd_sf"/>
</dbReference>
<dbReference type="RefSeq" id="WP_378073331.1">
    <property type="nucleotide sequence ID" value="NZ_JBHSBL010000037.1"/>
</dbReference>
<gene>
    <name evidence="4" type="ORF">ACFO0C_46655</name>
</gene>
<name>A0ABV8J8G6_9ACTN</name>
<dbReference type="SMART" id="SM00419">
    <property type="entry name" value="HTH_CRP"/>
    <property type="match status" value="1"/>
</dbReference>
<protein>
    <submittedName>
        <fullName evidence="4">ROK family protein</fullName>
    </submittedName>
</protein>
<dbReference type="Gene3D" id="3.30.420.40">
    <property type="match status" value="3"/>
</dbReference>
<feature type="compositionally biased region" description="Low complexity" evidence="2">
    <location>
        <begin position="143"/>
        <end position="153"/>
    </location>
</feature>
<accession>A0ABV8J8G6</accession>
<dbReference type="PROSITE" id="PS01125">
    <property type="entry name" value="ROK"/>
    <property type="match status" value="1"/>
</dbReference>
<dbReference type="InterPro" id="IPR043129">
    <property type="entry name" value="ATPase_NBD"/>
</dbReference>